<reference evidence="1" key="1">
    <citation type="journal article" date="2021" name="Antonie Van Leeuwenhoek">
        <title>Draft genome and description of Waterburya agarophytonicola gen. nov. sp. nov. (Pleurocapsales, Cyanobacteria): a seaweed symbiont.</title>
        <authorList>
            <person name="Bonthond G."/>
            <person name="Shalygin S."/>
            <person name="Bayer T."/>
            <person name="Weinberger F."/>
        </authorList>
    </citation>
    <scope>NUCLEOTIDE SEQUENCE</scope>
    <source>
        <strain evidence="1">KI4</strain>
    </source>
</reference>
<organism evidence="1 2">
    <name type="scientific">Waterburya agarophytonicola KI4</name>
    <dbReference type="NCBI Taxonomy" id="2874699"/>
    <lineage>
        <taxon>Bacteria</taxon>
        <taxon>Bacillati</taxon>
        <taxon>Cyanobacteriota</taxon>
        <taxon>Cyanophyceae</taxon>
        <taxon>Pleurocapsales</taxon>
        <taxon>Hyellaceae</taxon>
        <taxon>Waterburya</taxon>
        <taxon>Waterburya agarophytonicola</taxon>
    </lineage>
</organism>
<proteinExistence type="predicted"/>
<dbReference type="AlphaFoldDB" id="A0A964FGX4"/>
<evidence type="ECO:0000313" key="1">
    <source>
        <dbReference type="EMBL" id="MCC0178556.1"/>
    </source>
</evidence>
<evidence type="ECO:0000313" key="2">
    <source>
        <dbReference type="Proteomes" id="UP000729733"/>
    </source>
</evidence>
<dbReference type="Proteomes" id="UP000729733">
    <property type="component" value="Unassembled WGS sequence"/>
</dbReference>
<protein>
    <submittedName>
        <fullName evidence="1">Uncharacterized protein</fullName>
    </submittedName>
</protein>
<dbReference type="RefSeq" id="WP_229641656.1">
    <property type="nucleotide sequence ID" value="NZ_JADWDC010000047.1"/>
</dbReference>
<comment type="caution">
    <text evidence="1">The sequence shown here is derived from an EMBL/GenBank/DDBJ whole genome shotgun (WGS) entry which is preliminary data.</text>
</comment>
<dbReference type="EMBL" id="JADWDC010000047">
    <property type="protein sequence ID" value="MCC0178556.1"/>
    <property type="molecule type" value="Genomic_DNA"/>
</dbReference>
<name>A0A964FGX4_9CYAN</name>
<accession>A0A964FGX4</accession>
<gene>
    <name evidence="1" type="ORF">I4641_16400</name>
</gene>
<keyword evidence="2" id="KW-1185">Reference proteome</keyword>
<sequence>MFFEIAKFAMDVSGLNTQQKVAEWANANKINPFDMGAKNYQRCLWDLKLGGKYHELEYDEDGSLKYQ</sequence>